<feature type="compositionally biased region" description="Low complexity" evidence="1">
    <location>
        <begin position="59"/>
        <end position="72"/>
    </location>
</feature>
<dbReference type="GO" id="GO:0005634">
    <property type="term" value="C:nucleus"/>
    <property type="evidence" value="ECO:0007669"/>
    <property type="project" value="TreeGrafter"/>
</dbReference>
<reference evidence="4" key="3">
    <citation type="submission" date="2025-08" db="UniProtKB">
        <authorList>
            <consortium name="RefSeq"/>
        </authorList>
    </citation>
    <scope>IDENTIFICATION</scope>
    <source>
        <strain evidence="4">CBS 342.82</strain>
    </source>
</reference>
<organism evidence="4">
    <name type="scientific">Dissoconium aciculare CBS 342.82</name>
    <dbReference type="NCBI Taxonomy" id="1314786"/>
    <lineage>
        <taxon>Eukaryota</taxon>
        <taxon>Fungi</taxon>
        <taxon>Dikarya</taxon>
        <taxon>Ascomycota</taxon>
        <taxon>Pezizomycotina</taxon>
        <taxon>Dothideomycetes</taxon>
        <taxon>Dothideomycetidae</taxon>
        <taxon>Mycosphaerellales</taxon>
        <taxon>Dissoconiaceae</taxon>
        <taxon>Dissoconium</taxon>
    </lineage>
</organism>
<protein>
    <recommendedName>
        <fullName evidence="2">Gfd2/YDR514C-like C-terminal domain-containing protein</fullName>
    </recommendedName>
</protein>
<dbReference type="GeneID" id="54362413"/>
<sequence length="369" mass="41434">MNCKSLVSGGHGVFHGPRICPLSRCHQQRPRITRRLMTTHTNKPSTSQYNRNTESGQYSTLSSPKPTSKSTLETLSTPSTKVLRPNFDIPQKTYPAPDIYNMATSSNPWRSLGMYGLQEALRIRPYQSISDKDKRRVFVCVDCEAYEFAQDKITEVGICVLDTADMTPENLNTATGEFIWPNVLKSAHFIINEYDHLVNRRFVRGHPEKFSFGTTQRLPLAMAASMLRRLFQDPTQLNDLMNTRKTPEVDPREIILVGHGIGSDVDYMKKIHFDVHQVTNIVGTADTHRILGRAGQTSLARLLTALNFYSAEDLEQQLWLHNAGNDAVWTMKALVMLVSVHSVTYGLCIGEPIACGGWTDSCFSLPGQD</sequence>
<dbReference type="InterPro" id="IPR036397">
    <property type="entry name" value="RNaseH_sf"/>
</dbReference>
<dbReference type="AlphaFoldDB" id="A0A6J3M914"/>
<gene>
    <name evidence="4" type="ORF">K489DRAFT_379292</name>
</gene>
<feature type="domain" description="Gfd2/YDR514C-like C-terminal" evidence="2">
    <location>
        <begin position="137"/>
        <end position="336"/>
    </location>
</feature>
<dbReference type="Pfam" id="PF21762">
    <property type="entry name" value="DEDDh_C"/>
    <property type="match status" value="1"/>
</dbReference>
<evidence type="ECO:0000313" key="3">
    <source>
        <dbReference type="Proteomes" id="UP000504637"/>
    </source>
</evidence>
<dbReference type="Proteomes" id="UP000504637">
    <property type="component" value="Unplaced"/>
</dbReference>
<dbReference type="PANTHER" id="PTHR28083:SF1">
    <property type="entry name" value="GOOD FOR FULL DBP5 ACTIVITY PROTEIN 2"/>
    <property type="match status" value="1"/>
</dbReference>
<proteinExistence type="predicted"/>
<dbReference type="InterPro" id="IPR040151">
    <property type="entry name" value="Gfd2/YDR514C-like"/>
</dbReference>
<dbReference type="InterPro" id="IPR012337">
    <property type="entry name" value="RNaseH-like_sf"/>
</dbReference>
<reference evidence="4" key="2">
    <citation type="submission" date="2020-04" db="EMBL/GenBank/DDBJ databases">
        <authorList>
            <consortium name="NCBI Genome Project"/>
        </authorList>
    </citation>
    <scope>NUCLEOTIDE SEQUENCE</scope>
    <source>
        <strain evidence="4">CBS 342.82</strain>
    </source>
</reference>
<dbReference type="OrthoDB" id="5953249at2759"/>
<dbReference type="SUPFAM" id="SSF53098">
    <property type="entry name" value="Ribonuclease H-like"/>
    <property type="match status" value="1"/>
</dbReference>
<evidence type="ECO:0000259" key="2">
    <source>
        <dbReference type="Pfam" id="PF21762"/>
    </source>
</evidence>
<feature type="compositionally biased region" description="Polar residues" evidence="1">
    <location>
        <begin position="36"/>
        <end position="58"/>
    </location>
</feature>
<dbReference type="Gene3D" id="3.30.420.10">
    <property type="entry name" value="Ribonuclease H-like superfamily/Ribonuclease H"/>
    <property type="match status" value="1"/>
</dbReference>
<name>A0A6J3M914_9PEZI</name>
<dbReference type="InterPro" id="IPR048519">
    <property type="entry name" value="Gfd2/YDR514C-like_C"/>
</dbReference>
<evidence type="ECO:0000256" key="1">
    <source>
        <dbReference type="SAM" id="MobiDB-lite"/>
    </source>
</evidence>
<accession>A0A6J3M914</accession>
<dbReference type="PANTHER" id="PTHR28083">
    <property type="entry name" value="GOOD FOR FULL DBP5 ACTIVITY PROTEIN 2"/>
    <property type="match status" value="1"/>
</dbReference>
<keyword evidence="3" id="KW-1185">Reference proteome</keyword>
<feature type="region of interest" description="Disordered" evidence="1">
    <location>
        <begin position="34"/>
        <end position="76"/>
    </location>
</feature>
<dbReference type="RefSeq" id="XP_033460343.1">
    <property type="nucleotide sequence ID" value="XM_033604613.1"/>
</dbReference>
<dbReference type="GO" id="GO:0003676">
    <property type="term" value="F:nucleic acid binding"/>
    <property type="evidence" value="ECO:0007669"/>
    <property type="project" value="InterPro"/>
</dbReference>
<reference evidence="4" key="1">
    <citation type="submission" date="2020-01" db="EMBL/GenBank/DDBJ databases">
        <authorList>
            <consortium name="DOE Joint Genome Institute"/>
            <person name="Haridas S."/>
            <person name="Albert R."/>
            <person name="Binder M."/>
            <person name="Bloem J."/>
            <person name="Labutti K."/>
            <person name="Salamov A."/>
            <person name="Andreopoulos B."/>
            <person name="Baker S.E."/>
            <person name="Barry K."/>
            <person name="Bills G."/>
            <person name="Bluhm B.H."/>
            <person name="Cannon C."/>
            <person name="Castanera R."/>
            <person name="Culley D.E."/>
            <person name="Daum C."/>
            <person name="Ezra D."/>
            <person name="Gonzalez J.B."/>
            <person name="Henrissat B."/>
            <person name="Kuo A."/>
            <person name="Liang C."/>
            <person name="Lipzen A."/>
            <person name="Lutzoni F."/>
            <person name="Magnuson J."/>
            <person name="Mondo S."/>
            <person name="Nolan M."/>
            <person name="Ohm R."/>
            <person name="Pangilinan J."/>
            <person name="Park H.-J."/>
            <person name="Ramirez L."/>
            <person name="Alfaro M."/>
            <person name="Sun H."/>
            <person name="Tritt A."/>
            <person name="Yoshinaga Y."/>
            <person name="Zwiers L.-H."/>
            <person name="Turgeon B.G."/>
            <person name="Goodwin S.B."/>
            <person name="Spatafora J.W."/>
            <person name="Crous P.W."/>
            <person name="Grigoriev I.V."/>
        </authorList>
    </citation>
    <scope>NUCLEOTIDE SEQUENCE</scope>
    <source>
        <strain evidence="4">CBS 342.82</strain>
    </source>
</reference>
<evidence type="ECO:0000313" key="4">
    <source>
        <dbReference type="RefSeq" id="XP_033460343.1"/>
    </source>
</evidence>